<comment type="subcellular location">
    <subcellularLocation>
        <location evidence="1">Mitochondrion inner membrane</location>
        <topology evidence="1">Peripheral membrane protein</topology>
    </subcellularLocation>
</comment>
<evidence type="ECO:0000256" key="8">
    <source>
        <dbReference type="ARBA" id="ARBA00023136"/>
    </source>
</evidence>
<evidence type="ECO:0000313" key="10">
    <source>
        <dbReference type="Proteomes" id="UP000549394"/>
    </source>
</evidence>
<dbReference type="OrthoDB" id="10262892at2759"/>
<keyword evidence="4" id="KW-0999">Mitochondrion inner membrane</keyword>
<keyword evidence="10" id="KW-1185">Reference proteome</keyword>
<keyword evidence="8" id="KW-0472">Membrane</keyword>
<comment type="similarity">
    <text evidence="2">Belongs to the TIM16/PAM16 family.</text>
</comment>
<dbReference type="EMBL" id="CAJFCJ010000015">
    <property type="protein sequence ID" value="CAD5121999.1"/>
    <property type="molecule type" value="Genomic_DNA"/>
</dbReference>
<reference evidence="9 10" key="1">
    <citation type="submission" date="2020-08" db="EMBL/GenBank/DDBJ databases">
        <authorList>
            <person name="Hejnol A."/>
        </authorList>
    </citation>
    <scope>NUCLEOTIDE SEQUENCE [LARGE SCALE GENOMIC DNA]</scope>
</reference>
<keyword evidence="3" id="KW-0813">Transport</keyword>
<protein>
    <submittedName>
        <fullName evidence="9">DgyrCDS10452</fullName>
    </submittedName>
</protein>
<sequence>MAKYLAQVIVAGAQVVGRAFTRALRQEIQNSQRAAQARSTKSTSQQAAANSVSGITVQEALQVLNIKDIHDLETLNKNYDHLFKVNDKSKGGSLYLQSKVVRAKERIDMELKQMEKDNQTASE</sequence>
<keyword evidence="6" id="KW-0811">Translocation</keyword>
<evidence type="ECO:0000256" key="7">
    <source>
        <dbReference type="ARBA" id="ARBA00023128"/>
    </source>
</evidence>
<dbReference type="GO" id="GO:0030150">
    <property type="term" value="P:protein import into mitochondrial matrix"/>
    <property type="evidence" value="ECO:0007669"/>
    <property type="project" value="InterPro"/>
</dbReference>
<accession>A0A7I8W074</accession>
<evidence type="ECO:0000256" key="3">
    <source>
        <dbReference type="ARBA" id="ARBA00022448"/>
    </source>
</evidence>
<comment type="caution">
    <text evidence="9">The sequence shown here is derived from an EMBL/GenBank/DDBJ whole genome shotgun (WGS) entry which is preliminary data.</text>
</comment>
<name>A0A7I8W074_9ANNE</name>
<dbReference type="GO" id="GO:0005744">
    <property type="term" value="C:TIM23 mitochondrial import inner membrane translocase complex"/>
    <property type="evidence" value="ECO:0007669"/>
    <property type="project" value="InterPro"/>
</dbReference>
<evidence type="ECO:0000256" key="4">
    <source>
        <dbReference type="ARBA" id="ARBA00022792"/>
    </source>
</evidence>
<dbReference type="Pfam" id="PF03656">
    <property type="entry name" value="Pam16"/>
    <property type="match status" value="1"/>
</dbReference>
<evidence type="ECO:0000313" key="9">
    <source>
        <dbReference type="EMBL" id="CAD5121999.1"/>
    </source>
</evidence>
<evidence type="ECO:0000256" key="5">
    <source>
        <dbReference type="ARBA" id="ARBA00022927"/>
    </source>
</evidence>
<organism evidence="9 10">
    <name type="scientific">Dimorphilus gyrociliatus</name>
    <dbReference type="NCBI Taxonomy" id="2664684"/>
    <lineage>
        <taxon>Eukaryota</taxon>
        <taxon>Metazoa</taxon>
        <taxon>Spiralia</taxon>
        <taxon>Lophotrochozoa</taxon>
        <taxon>Annelida</taxon>
        <taxon>Polychaeta</taxon>
        <taxon>Polychaeta incertae sedis</taxon>
        <taxon>Dinophilidae</taxon>
        <taxon>Dimorphilus</taxon>
    </lineage>
</organism>
<dbReference type="FunFam" id="1.10.287.110:FF:000006">
    <property type="entry name" value="Import inner membrane translocase subunit TIM16"/>
    <property type="match status" value="1"/>
</dbReference>
<keyword evidence="7" id="KW-0496">Mitochondrion</keyword>
<dbReference type="AlphaFoldDB" id="A0A7I8W074"/>
<evidence type="ECO:0000256" key="2">
    <source>
        <dbReference type="ARBA" id="ARBA00008817"/>
    </source>
</evidence>
<dbReference type="PANTHER" id="PTHR12388">
    <property type="entry name" value="MITOCHONDRIA ASSOCIATED GRANULOCYTE MACROPHAGE CSF SIGNALING MOLECULE"/>
    <property type="match status" value="1"/>
</dbReference>
<keyword evidence="5" id="KW-0653">Protein transport</keyword>
<dbReference type="Proteomes" id="UP000549394">
    <property type="component" value="Unassembled WGS sequence"/>
</dbReference>
<evidence type="ECO:0000256" key="1">
    <source>
        <dbReference type="ARBA" id="ARBA00004637"/>
    </source>
</evidence>
<dbReference type="InterPro" id="IPR005341">
    <property type="entry name" value="Tim16"/>
</dbReference>
<gene>
    <name evidence="9" type="ORF">DGYR_LOCUS9868</name>
</gene>
<proteinExistence type="inferred from homology"/>
<dbReference type="InterPro" id="IPR036869">
    <property type="entry name" value="J_dom_sf"/>
</dbReference>
<dbReference type="Gene3D" id="1.10.287.110">
    <property type="entry name" value="DnaJ domain"/>
    <property type="match status" value="1"/>
</dbReference>
<evidence type="ECO:0000256" key="6">
    <source>
        <dbReference type="ARBA" id="ARBA00023010"/>
    </source>
</evidence>
<dbReference type="PANTHER" id="PTHR12388:SF0">
    <property type="entry name" value="MITOCHONDRIAL IMPORT INNER MEMBRANE TRANSLOCASE SUBUNIT TIM16"/>
    <property type="match status" value="1"/>
</dbReference>